<evidence type="ECO:0000313" key="10">
    <source>
        <dbReference type="Proteomes" id="UP001590950"/>
    </source>
</evidence>
<feature type="region of interest" description="Disordered" evidence="7">
    <location>
        <begin position="605"/>
        <end position="644"/>
    </location>
</feature>
<keyword evidence="2 5" id="KW-0378">Hydrolase</keyword>
<sequence>MFLRSAPKRISLAVVSSAVGLTLHSRFIRNDSSSNAQWPQTRPLVGSRSKEFNGQKKDDGDENAVERTNEDSTSLKDDDSAAWAAFSSRFASIRKSVTSIYWPDFVGKIADQILPEWVQALPDYVTKLQREIEMAPGSLAEEIWQDAQDSDLHPNIKAHAQVRISKDLCPDELAFIDKRKRYTAQALARYLDIPEAELDPRDVPTIAMCGSGGGLRALVAGASSFLSSQEAGLFDCATYTAGVSGSCWLQTLYFSSLGARRHGSIIDHLKRRIGVHIAYPPSFLELLTRAPTNKYLLSGPIEKLKGDPNASFGLVDVYGVLLASRLLVPRDELGVDDRDLKLSNQRTYLTEGANPLPIYTAVRHEIPIEEQKADDKKTTGRVPHAVKEEAKKEAWFQWFEFTPYELFCEEWDAGIPSWGIGRHFSQGRGLFNERDLALPELGMPFMMGVWGSAFCATLAHYYKEVRPIVKGLIGFAGIDDLIEGKNDDLVKVHPIDPGSIPNYALGLEGLLPATCPKSIFQDKYLELMDAGMSNNLPLYPLLRKGRDVDIIVCFDASADIKQENWLSAADGYAKQRGIKGWPVGAGWPKEEDDTKKELDAADAATAQEAAGRIADAREEQREKSENETQKAIDKGRNQNQNDSDLSYCNVWVGTTMEREGDTEHPQSKRVDKDADWQLLAPDAGITVVYFPFLPNPKVDGVDPNTSPYLSTWNFIYTPEEIDKVVSLARVNFEAGEAQTKRTVRAVYERKKARRIEAEEKDKWRRWRNNWREHGDHFQ</sequence>
<name>A0ABR3ZSZ9_9LECA</name>
<protein>
    <recommendedName>
        <fullName evidence="6">Lysophospholipase</fullName>
        <ecNumber evidence="6">3.1.1.5</ecNumber>
    </recommendedName>
</protein>
<keyword evidence="10" id="KW-1185">Reference proteome</keyword>
<dbReference type="Proteomes" id="UP001590950">
    <property type="component" value="Unassembled WGS sequence"/>
</dbReference>
<dbReference type="EMBL" id="JBEFKJ010000069">
    <property type="protein sequence ID" value="KAL2036530.1"/>
    <property type="molecule type" value="Genomic_DNA"/>
</dbReference>
<evidence type="ECO:0000256" key="7">
    <source>
        <dbReference type="SAM" id="MobiDB-lite"/>
    </source>
</evidence>
<comment type="catalytic activity">
    <reaction evidence="6">
        <text>a 1-acyl-sn-glycero-3-phosphocholine + H2O = sn-glycerol 3-phosphocholine + a fatty acid + H(+)</text>
        <dbReference type="Rhea" id="RHEA:15177"/>
        <dbReference type="ChEBI" id="CHEBI:15377"/>
        <dbReference type="ChEBI" id="CHEBI:15378"/>
        <dbReference type="ChEBI" id="CHEBI:16870"/>
        <dbReference type="ChEBI" id="CHEBI:28868"/>
        <dbReference type="ChEBI" id="CHEBI:58168"/>
        <dbReference type="EC" id="3.1.1.5"/>
    </reaction>
</comment>
<dbReference type="SUPFAM" id="SSF52151">
    <property type="entry name" value="FabD/lysophospholipase-like"/>
    <property type="match status" value="1"/>
</dbReference>
<dbReference type="EC" id="3.1.1.5" evidence="6"/>
<organism evidence="9 10">
    <name type="scientific">Stereocaulon virgatum</name>
    <dbReference type="NCBI Taxonomy" id="373712"/>
    <lineage>
        <taxon>Eukaryota</taxon>
        <taxon>Fungi</taxon>
        <taxon>Dikarya</taxon>
        <taxon>Ascomycota</taxon>
        <taxon>Pezizomycotina</taxon>
        <taxon>Lecanoromycetes</taxon>
        <taxon>OSLEUM clade</taxon>
        <taxon>Lecanoromycetidae</taxon>
        <taxon>Lecanorales</taxon>
        <taxon>Lecanorineae</taxon>
        <taxon>Stereocaulaceae</taxon>
        <taxon>Stereocaulon</taxon>
    </lineage>
</organism>
<dbReference type="PANTHER" id="PTHR10728:SF40">
    <property type="entry name" value="PATATIN FAMILY PROTEIN"/>
    <property type="match status" value="1"/>
</dbReference>
<feature type="compositionally biased region" description="Basic and acidic residues" evidence="7">
    <location>
        <begin position="48"/>
        <end position="76"/>
    </location>
</feature>
<dbReference type="Gene3D" id="3.40.1090.10">
    <property type="entry name" value="Cytosolic phospholipase A2 catalytic domain"/>
    <property type="match status" value="2"/>
</dbReference>
<comment type="caution">
    <text evidence="9">The sequence shown here is derived from an EMBL/GenBank/DDBJ whole genome shotgun (WGS) entry which is preliminary data.</text>
</comment>
<evidence type="ECO:0000259" key="8">
    <source>
        <dbReference type="PROSITE" id="PS51210"/>
    </source>
</evidence>
<gene>
    <name evidence="9" type="ORF">N7G274_010715</name>
</gene>
<feature type="region of interest" description="Disordered" evidence="7">
    <location>
        <begin position="33"/>
        <end position="76"/>
    </location>
</feature>
<reference evidence="9 10" key="1">
    <citation type="submission" date="2024-09" db="EMBL/GenBank/DDBJ databases">
        <title>Rethinking Asexuality: The Enigmatic Case of Functional Sexual Genes in Lepraria (Stereocaulaceae).</title>
        <authorList>
            <person name="Doellman M."/>
            <person name="Sun Y."/>
            <person name="Barcenas-Pena A."/>
            <person name="Lumbsch H.T."/>
            <person name="Grewe F."/>
        </authorList>
    </citation>
    <scope>NUCLEOTIDE SEQUENCE [LARGE SCALE GENOMIC DNA]</scope>
    <source>
        <strain evidence="9 10">Mercado 3170</strain>
    </source>
</reference>
<dbReference type="InterPro" id="IPR016035">
    <property type="entry name" value="Acyl_Trfase/lysoPLipase"/>
</dbReference>
<keyword evidence="3 5" id="KW-0442">Lipid degradation</keyword>
<dbReference type="PANTHER" id="PTHR10728">
    <property type="entry name" value="CYTOSOLIC PHOSPHOLIPASE A2"/>
    <property type="match status" value="1"/>
</dbReference>
<proteinExistence type="inferred from homology"/>
<evidence type="ECO:0000256" key="2">
    <source>
        <dbReference type="ARBA" id="ARBA00022801"/>
    </source>
</evidence>
<dbReference type="Pfam" id="PF01735">
    <property type="entry name" value="PLA2_B"/>
    <property type="match status" value="1"/>
</dbReference>
<evidence type="ECO:0000256" key="4">
    <source>
        <dbReference type="ARBA" id="ARBA00023098"/>
    </source>
</evidence>
<evidence type="ECO:0000313" key="9">
    <source>
        <dbReference type="EMBL" id="KAL2036530.1"/>
    </source>
</evidence>
<comment type="similarity">
    <text evidence="1 6">Belongs to the lysophospholipase family.</text>
</comment>
<dbReference type="PROSITE" id="PS51210">
    <property type="entry name" value="PLA2C"/>
    <property type="match status" value="1"/>
</dbReference>
<feature type="domain" description="PLA2c" evidence="8">
    <location>
        <begin position="154"/>
        <end position="777"/>
    </location>
</feature>
<accession>A0ABR3ZSZ9</accession>
<evidence type="ECO:0000256" key="3">
    <source>
        <dbReference type="ARBA" id="ARBA00022963"/>
    </source>
</evidence>
<dbReference type="InterPro" id="IPR002642">
    <property type="entry name" value="LysoPLipase_cat_dom"/>
</dbReference>
<keyword evidence="4 5" id="KW-0443">Lipid metabolism</keyword>
<dbReference type="SMART" id="SM00022">
    <property type="entry name" value="PLAc"/>
    <property type="match status" value="1"/>
</dbReference>
<evidence type="ECO:0000256" key="1">
    <source>
        <dbReference type="ARBA" id="ARBA00008780"/>
    </source>
</evidence>
<feature type="compositionally biased region" description="Basic and acidic residues" evidence="7">
    <location>
        <begin position="614"/>
        <end position="636"/>
    </location>
</feature>
<evidence type="ECO:0000256" key="6">
    <source>
        <dbReference type="RuleBase" id="RU362103"/>
    </source>
</evidence>
<dbReference type="CDD" id="cd00147">
    <property type="entry name" value="cPLA2_like"/>
    <property type="match status" value="1"/>
</dbReference>
<evidence type="ECO:0000256" key="5">
    <source>
        <dbReference type="PROSITE-ProRule" id="PRU00555"/>
    </source>
</evidence>